<dbReference type="InterPro" id="IPR045427">
    <property type="entry name" value="MoxR"/>
</dbReference>
<dbReference type="AlphaFoldDB" id="A0A6C0Y421"/>
<dbReference type="Gene3D" id="3.40.50.300">
    <property type="entry name" value="P-loop containing nucleotide triphosphate hydrolases"/>
    <property type="match status" value="1"/>
</dbReference>
<name>A0A6C0Y421_9GAMM</name>
<dbReference type="InterPro" id="IPR027417">
    <property type="entry name" value="P-loop_NTPase"/>
</dbReference>
<evidence type="ECO:0000259" key="1">
    <source>
        <dbReference type="Pfam" id="PF17868"/>
    </source>
</evidence>
<reference evidence="3 4" key="1">
    <citation type="submission" date="2019-09" db="EMBL/GenBank/DDBJ databases">
        <title>Non-baumannii Acinetobacter spp. carrying blaNDM-1 isolated in China.</title>
        <authorList>
            <person name="Cui C."/>
            <person name="Chen C."/>
            <person name="Sun J."/>
            <person name="Liu Y."/>
        </authorList>
    </citation>
    <scope>NUCLEOTIDE SEQUENCE [LARGE SCALE GENOMIC DNA]</scope>
    <source>
        <strain evidence="3 4">B18</strain>
    </source>
</reference>
<dbReference type="InterPro" id="IPR041538">
    <property type="entry name" value="RavA-like_AAA_lid"/>
</dbReference>
<dbReference type="PANTHER" id="PTHR32204:SF0">
    <property type="entry name" value="ATPASE RAVA"/>
    <property type="match status" value="1"/>
</dbReference>
<dbReference type="CDD" id="cd00009">
    <property type="entry name" value="AAA"/>
    <property type="match status" value="1"/>
</dbReference>
<dbReference type="SUPFAM" id="SSF52540">
    <property type="entry name" value="P-loop containing nucleoside triphosphate hydrolases"/>
    <property type="match status" value="1"/>
</dbReference>
<evidence type="ECO:0000313" key="3">
    <source>
        <dbReference type="EMBL" id="QIC70868.1"/>
    </source>
</evidence>
<dbReference type="Pfam" id="PF17868">
    <property type="entry name" value="AAA_lid_8"/>
    <property type="match status" value="1"/>
</dbReference>
<gene>
    <name evidence="3" type="ORF">FSC09_10810</name>
</gene>
<organism evidence="3 4">
    <name type="scientific">Acinetobacter indicus</name>
    <dbReference type="NCBI Taxonomy" id="756892"/>
    <lineage>
        <taxon>Bacteria</taxon>
        <taxon>Pseudomonadati</taxon>
        <taxon>Pseudomonadota</taxon>
        <taxon>Gammaproteobacteria</taxon>
        <taxon>Moraxellales</taxon>
        <taxon>Moraxellaceae</taxon>
        <taxon>Acinetobacter</taxon>
    </lineage>
</organism>
<evidence type="ECO:0000259" key="2">
    <source>
        <dbReference type="Pfam" id="PF20030"/>
    </source>
</evidence>
<protein>
    <submittedName>
        <fullName evidence="3">AAA domain-containing protein</fullName>
    </submittedName>
</protein>
<proteinExistence type="predicted"/>
<sequence length="500" mass="57284">MKARIHTLISQMSQQMYEREQVIAQTLLAAVAGSHTFLYGLPGTAKSLISRRVAAAFEVDAYFEYLMNRFSTPEEIFGPVSIKALKEDHYIRKTEHYLPCADFAFLDEIWKASPAILNTLLTLVNEKVFKNGEQLQQVPLSVLIGASNEIPEPNQGLDALYDRFILRLVVEPIQQAGNFHQLLQAKPGSAHLQMDEPLKITQAELAEWREQIHEIELPALVFQVIDLIRQYLQQHVDGLSVYISDRRWQRVAYLLKAAAFLNGRSQVLVSDLYLLKSCLWNQLEDIPEMHKLIDQAILEIGLHADLQLESLIQRKDELEQQMLNAFYYTDDVYESYLIQDKEYLRAVTHLDHHYQDKVLYLLLNKMDSKQDFFAVDASGEEIRGIVCNFNGGRLCTLKGGYYGLEEVVTPYIKYPKGSARRVIDEKLVQQLRGELAQLQNALSKDLALLQQRFNAQSAHFASVFVAAADSAQLQQHVQQQLQRYQLQLQDCARLEQLCQG</sequence>
<dbReference type="PANTHER" id="PTHR32204">
    <property type="entry name" value="ATPASE RAVA"/>
    <property type="match status" value="1"/>
</dbReference>
<feature type="domain" description="MoxR" evidence="2">
    <location>
        <begin position="4"/>
        <end position="206"/>
    </location>
</feature>
<dbReference type="Pfam" id="PF20030">
    <property type="entry name" value="bpMoxR"/>
    <property type="match status" value="1"/>
</dbReference>
<feature type="domain" description="ATPase RavA-like AAA lid" evidence="1">
    <location>
        <begin position="221"/>
        <end position="292"/>
    </location>
</feature>
<dbReference type="InterPro" id="IPR050513">
    <property type="entry name" value="RavA_ATPases"/>
</dbReference>
<accession>A0A6C0Y421</accession>
<dbReference type="Proteomes" id="UP000503440">
    <property type="component" value="Chromosome"/>
</dbReference>
<evidence type="ECO:0000313" key="4">
    <source>
        <dbReference type="Proteomes" id="UP000503440"/>
    </source>
</evidence>
<dbReference type="EMBL" id="CP044455">
    <property type="protein sequence ID" value="QIC70868.1"/>
    <property type="molecule type" value="Genomic_DNA"/>
</dbReference>
<dbReference type="RefSeq" id="WP_163146055.1">
    <property type="nucleotide sequence ID" value="NZ_CP044455.1"/>
</dbReference>